<feature type="domain" description="Reverse transcriptase zinc-binding" evidence="1">
    <location>
        <begin position="21"/>
        <end position="84"/>
    </location>
</feature>
<proteinExistence type="predicted"/>
<dbReference type="AlphaFoldDB" id="A0AAE1Y1K2"/>
<name>A0AAE1Y1K2_9LAMI</name>
<reference evidence="2" key="2">
    <citation type="journal article" date="2024" name="Plant">
        <title>Genomic evolution and insights into agronomic trait innovations of Sesamum species.</title>
        <authorList>
            <person name="Miao H."/>
            <person name="Wang L."/>
            <person name="Qu L."/>
            <person name="Liu H."/>
            <person name="Sun Y."/>
            <person name="Le M."/>
            <person name="Wang Q."/>
            <person name="Wei S."/>
            <person name="Zheng Y."/>
            <person name="Lin W."/>
            <person name="Duan Y."/>
            <person name="Cao H."/>
            <person name="Xiong S."/>
            <person name="Wang X."/>
            <person name="Wei L."/>
            <person name="Li C."/>
            <person name="Ma Q."/>
            <person name="Ju M."/>
            <person name="Zhao R."/>
            <person name="Li G."/>
            <person name="Mu C."/>
            <person name="Tian Q."/>
            <person name="Mei H."/>
            <person name="Zhang T."/>
            <person name="Gao T."/>
            <person name="Zhang H."/>
        </authorList>
    </citation>
    <scope>NUCLEOTIDE SEQUENCE</scope>
    <source>
        <strain evidence="2">3651</strain>
    </source>
</reference>
<comment type="caution">
    <text evidence="2">The sequence shown here is derived from an EMBL/GenBank/DDBJ whole genome shotgun (WGS) entry which is preliminary data.</text>
</comment>
<dbReference type="Proteomes" id="UP001293254">
    <property type="component" value="Unassembled WGS sequence"/>
</dbReference>
<gene>
    <name evidence="2" type="ORF">Salat_2086800</name>
</gene>
<keyword evidence="3" id="KW-1185">Reference proteome</keyword>
<evidence type="ECO:0000313" key="2">
    <source>
        <dbReference type="EMBL" id="KAK4421363.1"/>
    </source>
</evidence>
<sequence length="255" mass="28296">MLLVNSRKVLPPHPPLAVGILFWHSKVPLKVHVFAWKACRNDLPTMNNLATRMNQAPSCCPLCSDPHGTIPHALSSCSVARQTWALSNLPSRITDPGNLDTEDWLRRAQKALESDNFCLLLCTACAIWFNRNSTLMENSPFLPHAIVCYARSYLQAFQEIPKLNSGESVPLFHGAGALLFQAASKLTSMPQSSIKHRTLALVLSTRMNHVLVLHGSPIVSFDWLHLSLQRLLLLGEAMLLASRTRLLDFFAGKGL</sequence>
<dbReference type="Pfam" id="PF13966">
    <property type="entry name" value="zf-RVT"/>
    <property type="match status" value="1"/>
</dbReference>
<dbReference type="InterPro" id="IPR026960">
    <property type="entry name" value="RVT-Znf"/>
</dbReference>
<evidence type="ECO:0000313" key="3">
    <source>
        <dbReference type="Proteomes" id="UP001293254"/>
    </source>
</evidence>
<organism evidence="2 3">
    <name type="scientific">Sesamum alatum</name>
    <dbReference type="NCBI Taxonomy" id="300844"/>
    <lineage>
        <taxon>Eukaryota</taxon>
        <taxon>Viridiplantae</taxon>
        <taxon>Streptophyta</taxon>
        <taxon>Embryophyta</taxon>
        <taxon>Tracheophyta</taxon>
        <taxon>Spermatophyta</taxon>
        <taxon>Magnoliopsida</taxon>
        <taxon>eudicotyledons</taxon>
        <taxon>Gunneridae</taxon>
        <taxon>Pentapetalae</taxon>
        <taxon>asterids</taxon>
        <taxon>lamiids</taxon>
        <taxon>Lamiales</taxon>
        <taxon>Pedaliaceae</taxon>
        <taxon>Sesamum</taxon>
    </lineage>
</organism>
<dbReference type="EMBL" id="JACGWO010000008">
    <property type="protein sequence ID" value="KAK4421363.1"/>
    <property type="molecule type" value="Genomic_DNA"/>
</dbReference>
<accession>A0AAE1Y1K2</accession>
<protein>
    <recommendedName>
        <fullName evidence="1">Reverse transcriptase zinc-binding domain-containing protein</fullName>
    </recommendedName>
</protein>
<evidence type="ECO:0000259" key="1">
    <source>
        <dbReference type="Pfam" id="PF13966"/>
    </source>
</evidence>
<reference evidence="2" key="1">
    <citation type="submission" date="2020-06" db="EMBL/GenBank/DDBJ databases">
        <authorList>
            <person name="Li T."/>
            <person name="Hu X."/>
            <person name="Zhang T."/>
            <person name="Song X."/>
            <person name="Zhang H."/>
            <person name="Dai N."/>
            <person name="Sheng W."/>
            <person name="Hou X."/>
            <person name="Wei L."/>
        </authorList>
    </citation>
    <scope>NUCLEOTIDE SEQUENCE</scope>
    <source>
        <strain evidence="2">3651</strain>
        <tissue evidence="2">Leaf</tissue>
    </source>
</reference>